<gene>
    <name evidence="1" type="ORF">BOKJ2_LOCUS6559</name>
</gene>
<evidence type="ECO:0000313" key="2">
    <source>
        <dbReference type="Proteomes" id="UP000614601"/>
    </source>
</evidence>
<dbReference type="PANTHER" id="PTHR33995">
    <property type="entry name" value="PROTEIN CBG18546"/>
    <property type="match status" value="1"/>
</dbReference>
<protein>
    <submittedName>
        <fullName evidence="1">Uncharacterized protein</fullName>
    </submittedName>
</protein>
<organism evidence="1 2">
    <name type="scientific">Bursaphelenchus okinawaensis</name>
    <dbReference type="NCBI Taxonomy" id="465554"/>
    <lineage>
        <taxon>Eukaryota</taxon>
        <taxon>Metazoa</taxon>
        <taxon>Ecdysozoa</taxon>
        <taxon>Nematoda</taxon>
        <taxon>Chromadorea</taxon>
        <taxon>Rhabditida</taxon>
        <taxon>Tylenchina</taxon>
        <taxon>Tylenchomorpha</taxon>
        <taxon>Aphelenchoidea</taxon>
        <taxon>Aphelenchoididae</taxon>
        <taxon>Bursaphelenchus</taxon>
    </lineage>
</organism>
<accession>A0A811KM07</accession>
<proteinExistence type="predicted"/>
<comment type="caution">
    <text evidence="1">The sequence shown here is derived from an EMBL/GenBank/DDBJ whole genome shotgun (WGS) entry which is preliminary data.</text>
</comment>
<dbReference type="SUPFAM" id="SSF57501">
    <property type="entry name" value="Cystine-knot cytokines"/>
    <property type="match status" value="1"/>
</dbReference>
<reference evidence="1" key="1">
    <citation type="submission" date="2020-09" db="EMBL/GenBank/DDBJ databases">
        <authorList>
            <person name="Kikuchi T."/>
        </authorList>
    </citation>
    <scope>NUCLEOTIDE SEQUENCE</scope>
    <source>
        <strain evidence="1">SH1</strain>
    </source>
</reference>
<keyword evidence="2" id="KW-1185">Reference proteome</keyword>
<evidence type="ECO:0000313" key="1">
    <source>
        <dbReference type="EMBL" id="CAD5216370.1"/>
    </source>
</evidence>
<dbReference type="PANTHER" id="PTHR33995:SF4">
    <property type="entry name" value="PROTEIN CBG09882"/>
    <property type="match status" value="1"/>
</dbReference>
<dbReference type="Proteomes" id="UP000614601">
    <property type="component" value="Unassembled WGS sequence"/>
</dbReference>
<dbReference type="EMBL" id="CAJFCW020000003">
    <property type="protein sequence ID" value="CAG9105818.1"/>
    <property type="molecule type" value="Genomic_DNA"/>
</dbReference>
<dbReference type="InterPro" id="IPR029034">
    <property type="entry name" value="Cystine-knot_cytokine"/>
</dbReference>
<sequence length="219" mass="24491">MSLLMEKKPPEQTVSTDDIDCTSDECKTCRRMMNQRLQAVGFFADFYGAEGYQNFIEPVQSTEPTDVDVCTKYRFARNNSDTVDYQRTHKHKIKRQVVDLINSTMIGTRYNLSCTTKGSTPDGNADTELLSLCAKCWAWRQLPSNYFPQFINELVCHDGDTGCLSGYGSCGNGERTVEVLRNDTYKLTMVTLSAASFCECQVRVGSAIQDLVTGNSTSD</sequence>
<dbReference type="AlphaFoldDB" id="A0A811KM07"/>
<dbReference type="EMBL" id="CAJFDH010000003">
    <property type="protein sequence ID" value="CAD5216370.1"/>
    <property type="molecule type" value="Genomic_DNA"/>
</dbReference>
<dbReference type="Proteomes" id="UP000783686">
    <property type="component" value="Unassembled WGS sequence"/>
</dbReference>
<name>A0A811KM07_9BILA</name>
<dbReference type="OrthoDB" id="5867008at2759"/>